<dbReference type="AlphaFoldDB" id="E6MHN0"/>
<dbReference type="HOGENOM" id="CLU_3102691_0_0_9"/>
<protein>
    <submittedName>
        <fullName evidence="1">Uncharacterized protein</fullName>
    </submittedName>
</protein>
<organism evidence="1 2">
    <name type="scientific">Pseudoramibacter alactolyticus ATCC 23263</name>
    <dbReference type="NCBI Taxonomy" id="887929"/>
    <lineage>
        <taxon>Bacteria</taxon>
        <taxon>Bacillati</taxon>
        <taxon>Bacillota</taxon>
        <taxon>Clostridia</taxon>
        <taxon>Eubacteriales</taxon>
        <taxon>Eubacteriaceae</taxon>
        <taxon>Pseudoramibacter</taxon>
    </lineage>
</organism>
<sequence length="51" mass="5531">MNAPAGSGAISGCAFLADQRLKFHRYPFFFAVCRRVDSGCTVIGYLDSGKE</sequence>
<gene>
    <name evidence="1" type="ORF">HMP0721_1519</name>
</gene>
<accession>E6MHN0</accession>
<keyword evidence="2" id="KW-1185">Reference proteome</keyword>
<evidence type="ECO:0000313" key="1">
    <source>
        <dbReference type="EMBL" id="EFV01404.1"/>
    </source>
</evidence>
<dbReference type="Proteomes" id="UP000004754">
    <property type="component" value="Unassembled WGS sequence"/>
</dbReference>
<evidence type="ECO:0000313" key="2">
    <source>
        <dbReference type="Proteomes" id="UP000004754"/>
    </source>
</evidence>
<reference evidence="1 2" key="1">
    <citation type="submission" date="2010-12" db="EMBL/GenBank/DDBJ databases">
        <authorList>
            <person name="Muzny D."/>
            <person name="Qin X."/>
            <person name="Deng J."/>
            <person name="Jiang H."/>
            <person name="Liu Y."/>
            <person name="Qu J."/>
            <person name="Song X.-Z."/>
            <person name="Zhang L."/>
            <person name="Thornton R."/>
            <person name="Coyle M."/>
            <person name="Francisco L."/>
            <person name="Jackson L."/>
            <person name="Javaid M."/>
            <person name="Korchina V."/>
            <person name="Kovar C."/>
            <person name="Mata R."/>
            <person name="Mathew T."/>
            <person name="Ngo R."/>
            <person name="Nguyen L."/>
            <person name="Nguyen N."/>
            <person name="Okwuonu G."/>
            <person name="Ongeri F."/>
            <person name="Pham C."/>
            <person name="Simmons D."/>
            <person name="Wilczek-Boney K."/>
            <person name="Hale W."/>
            <person name="Jakkamsetti A."/>
            <person name="Pham P."/>
            <person name="Ruth R."/>
            <person name="San Lucas F."/>
            <person name="Warren J."/>
            <person name="Zhang J."/>
            <person name="Zhao Z."/>
            <person name="Zhou C."/>
            <person name="Zhu D."/>
            <person name="Lee S."/>
            <person name="Bess C."/>
            <person name="Blankenburg K."/>
            <person name="Forbes L."/>
            <person name="Fu Q."/>
            <person name="Gubbala S."/>
            <person name="Hirani K."/>
            <person name="Jayaseelan J.C."/>
            <person name="Lara F."/>
            <person name="Munidasa M."/>
            <person name="Palculict T."/>
            <person name="Patil S."/>
            <person name="Pu L.-L."/>
            <person name="Saada N."/>
            <person name="Tang L."/>
            <person name="Weissenberger G."/>
            <person name="Zhu Y."/>
            <person name="Hemphill L."/>
            <person name="Shang Y."/>
            <person name="Youmans B."/>
            <person name="Ayvaz T."/>
            <person name="Ross M."/>
            <person name="Santibanez J."/>
            <person name="Aqrawi P."/>
            <person name="Gross S."/>
            <person name="Joshi V."/>
            <person name="Fowler G."/>
            <person name="Nazareth L."/>
            <person name="Reid J."/>
            <person name="Worley K."/>
            <person name="Petrosino J."/>
            <person name="Highlander S."/>
            <person name="Gibbs R."/>
        </authorList>
    </citation>
    <scope>NUCLEOTIDE SEQUENCE [LARGE SCALE GENOMIC DNA]</scope>
    <source>
        <strain evidence="1 2">ATCC 23263</strain>
    </source>
</reference>
<dbReference type="EMBL" id="AEQN01000020">
    <property type="protein sequence ID" value="EFV01404.1"/>
    <property type="molecule type" value="Genomic_DNA"/>
</dbReference>
<proteinExistence type="predicted"/>
<name>E6MHN0_9FIRM</name>
<dbReference type="STRING" id="887929.HMP0721_1519"/>
<comment type="caution">
    <text evidence="1">The sequence shown here is derived from an EMBL/GenBank/DDBJ whole genome shotgun (WGS) entry which is preliminary data.</text>
</comment>